<dbReference type="GO" id="GO:0005886">
    <property type="term" value="C:plasma membrane"/>
    <property type="evidence" value="ECO:0007669"/>
    <property type="project" value="UniProtKB-SubCell"/>
</dbReference>
<dbReference type="Gene3D" id="1.20.1600.10">
    <property type="entry name" value="Outer membrane efflux proteins (OEP)"/>
    <property type="match status" value="1"/>
</dbReference>
<dbReference type="AlphaFoldDB" id="A0A953NCY8"/>
<keyword evidence="2" id="KW-0449">Lipoprotein</keyword>
<reference evidence="3" key="1">
    <citation type="submission" date="2021-07" db="EMBL/GenBank/DDBJ databases">
        <title>New genus and species of the family Alcaligenaceae.</title>
        <authorList>
            <person name="Hahn M.W."/>
        </authorList>
    </citation>
    <scope>NUCLEOTIDE SEQUENCE</scope>
    <source>
        <strain evidence="3">LF4-65</strain>
    </source>
</reference>
<comment type="subcellular location">
    <subcellularLocation>
        <location evidence="2">Cell membrane</location>
        <topology evidence="2">Lipid-anchor</topology>
    </subcellularLocation>
</comment>
<gene>
    <name evidence="3" type="ORF">KZZ10_09825</name>
</gene>
<evidence type="ECO:0000313" key="4">
    <source>
        <dbReference type="Proteomes" id="UP000739565"/>
    </source>
</evidence>
<dbReference type="Pfam" id="PF02321">
    <property type="entry name" value="OEP"/>
    <property type="match status" value="2"/>
</dbReference>
<evidence type="ECO:0000313" key="3">
    <source>
        <dbReference type="EMBL" id="MBZ1350941.1"/>
    </source>
</evidence>
<dbReference type="PANTHER" id="PTHR30203">
    <property type="entry name" value="OUTER MEMBRANE CATION EFFLUX PROTEIN"/>
    <property type="match status" value="1"/>
</dbReference>
<sequence length="490" mass="53503">MKRTLALALVTLACAGCSPIGPDYERPEIELPQNWKSLPGANPALWKPATPADDVPKDKWWKAFNDKMLEDLIEQCLTNNNTLQVSLARLDQAIAQSEARGAALLPSLNLGATATRVRTSENRPTNTYTSVNASTTQNDFRPVAVMTYEIDWLGKVRRDVEASSNTAAQAAADTENVRLLLTAQLASAYFLMRQYDEEIRILSNIVAIQKKLLDLIQKRYDLGAAGRTELSQQMALSESSGAQLEMLRSLRNVQENLIATLTGTPAALFSIAPGRLPNQPPVFPVSLPSSLLERRPDVAAAERAMAAANAQVGVAKAAFFPSLLIAPTFLGADSTNIANLLSVPSIIWTLGVTATQTLFDGGRTSANYRFAQAGYRATAAGYRQTITVAIQETQDAMSSVQQLERARNKQDEAVRNLDKAYQISAIRYREGLDTAQTLALIQQNQLTAQRIKWQMHGGQFLANIALVKALGGGWDGYRDLKPELSTDNKK</sequence>
<dbReference type="Gene3D" id="2.20.200.10">
    <property type="entry name" value="Outer membrane efflux proteins (OEP)"/>
    <property type="match status" value="1"/>
</dbReference>
<comment type="caution">
    <text evidence="3">The sequence shown here is derived from an EMBL/GenBank/DDBJ whole genome shotgun (WGS) entry which is preliminary data.</text>
</comment>
<dbReference type="NCBIfam" id="TIGR01845">
    <property type="entry name" value="outer_NodT"/>
    <property type="match status" value="1"/>
</dbReference>
<evidence type="ECO:0000256" key="1">
    <source>
        <dbReference type="ARBA" id="ARBA00007613"/>
    </source>
</evidence>
<dbReference type="EMBL" id="JAHXRI010000007">
    <property type="protein sequence ID" value="MBZ1350941.1"/>
    <property type="molecule type" value="Genomic_DNA"/>
</dbReference>
<dbReference type="RefSeq" id="WP_259661343.1">
    <property type="nucleotide sequence ID" value="NZ_JAHXRI010000007.1"/>
</dbReference>
<keyword evidence="2" id="KW-0472">Membrane</keyword>
<protein>
    <submittedName>
        <fullName evidence="3">Efflux transporter outer membrane subunit</fullName>
    </submittedName>
</protein>
<comment type="similarity">
    <text evidence="1 2">Belongs to the outer membrane factor (OMF) (TC 1.B.17) family.</text>
</comment>
<proteinExistence type="inferred from homology"/>
<dbReference type="InterPro" id="IPR003423">
    <property type="entry name" value="OMP_efflux"/>
</dbReference>
<dbReference type="GO" id="GO:0015562">
    <property type="term" value="F:efflux transmembrane transporter activity"/>
    <property type="evidence" value="ECO:0007669"/>
    <property type="project" value="InterPro"/>
</dbReference>
<keyword evidence="2" id="KW-0812">Transmembrane</keyword>
<dbReference type="Proteomes" id="UP000739565">
    <property type="component" value="Unassembled WGS sequence"/>
</dbReference>
<dbReference type="PANTHER" id="PTHR30203:SF33">
    <property type="entry name" value="BLR4455 PROTEIN"/>
    <property type="match status" value="1"/>
</dbReference>
<evidence type="ECO:0000256" key="2">
    <source>
        <dbReference type="RuleBase" id="RU362097"/>
    </source>
</evidence>
<keyword evidence="2" id="KW-1134">Transmembrane beta strand</keyword>
<keyword evidence="2" id="KW-0564">Palmitate</keyword>
<accession>A0A953NCY8</accession>
<name>A0A953NCY8_9BURK</name>
<keyword evidence="4" id="KW-1185">Reference proteome</keyword>
<dbReference type="InterPro" id="IPR010131">
    <property type="entry name" value="MdtP/NodT-like"/>
</dbReference>
<organism evidence="3 4">
    <name type="scientific">Zwartia hollandica</name>
    <dbReference type="NCBI Taxonomy" id="324606"/>
    <lineage>
        <taxon>Bacteria</taxon>
        <taxon>Pseudomonadati</taxon>
        <taxon>Pseudomonadota</taxon>
        <taxon>Betaproteobacteria</taxon>
        <taxon>Burkholderiales</taxon>
        <taxon>Alcaligenaceae</taxon>
        <taxon>Zwartia</taxon>
    </lineage>
</organism>
<dbReference type="SUPFAM" id="SSF56954">
    <property type="entry name" value="Outer membrane efflux proteins (OEP)"/>
    <property type="match status" value="1"/>
</dbReference>